<organism evidence="2 3">
    <name type="scientific">Cryptosporidium andersoni</name>
    <dbReference type="NCBI Taxonomy" id="117008"/>
    <lineage>
        <taxon>Eukaryota</taxon>
        <taxon>Sar</taxon>
        <taxon>Alveolata</taxon>
        <taxon>Apicomplexa</taxon>
        <taxon>Conoidasida</taxon>
        <taxon>Coccidia</taxon>
        <taxon>Eucoccidiorida</taxon>
        <taxon>Eimeriorina</taxon>
        <taxon>Cryptosporidiidae</taxon>
        <taxon>Cryptosporidium</taxon>
    </lineage>
</organism>
<keyword evidence="1" id="KW-0812">Transmembrane</keyword>
<name>A0A1J4MVZ6_9CRYT</name>
<dbReference type="RefSeq" id="XP_067069489.1">
    <property type="nucleotide sequence ID" value="XM_067211694.1"/>
</dbReference>
<reference evidence="2 3" key="1">
    <citation type="submission" date="2016-10" db="EMBL/GenBank/DDBJ databases">
        <title>Reductive evolution of mitochondrial metabolism and differential evolution of invasion-related proteins in Cryptosporidium.</title>
        <authorList>
            <person name="Liu S."/>
            <person name="Roellig D.M."/>
            <person name="Guo Y."/>
            <person name="Li N."/>
            <person name="Frace M.A."/>
            <person name="Tang K."/>
            <person name="Zhang L."/>
            <person name="Feng Y."/>
            <person name="Xiao L."/>
        </authorList>
    </citation>
    <scope>NUCLEOTIDE SEQUENCE [LARGE SCALE GENOMIC DNA]</scope>
    <source>
        <strain evidence="2">30847</strain>
    </source>
</reference>
<accession>A0A1J4MVZ6</accession>
<gene>
    <name evidence="2" type="ORF">cand_014590</name>
</gene>
<dbReference type="AlphaFoldDB" id="A0A1J4MVZ6"/>
<keyword evidence="1" id="KW-1133">Transmembrane helix</keyword>
<evidence type="ECO:0000313" key="2">
    <source>
        <dbReference type="EMBL" id="OII77643.1"/>
    </source>
</evidence>
<evidence type="ECO:0000256" key="1">
    <source>
        <dbReference type="SAM" id="Phobius"/>
    </source>
</evidence>
<sequence>MQIIFYNPINIGKISTQCIYFTIALLYYFSITRAIASSIEPETFDSISSNKRNSCYNVANYLSQVMQETPPSLVGYFELINTLENPDYTEDIETKTKIALEGMDNIMQEIPTQFIGVLFYSCTVKDIDTLLTAVVRNGLFQATRELISRKIYNTQHILYARDKYKDNVIHLSVRAESVAMIDIIWKTIASEIRYLLDEKNSIGQRPIDLSEELRCTTCTTRLKEIYRLTSHAHLSALPPPPPIPNVPELEVLKDVKQNKSQKVNEKKTFLKPKIKNRQTNLNNYIHQTYKEGYVDLNSFNMKTTIKNTPIIVIIIGVISLVMILLLCVCFFKIK</sequence>
<comment type="caution">
    <text evidence="2">The sequence shown here is derived from an EMBL/GenBank/DDBJ whole genome shotgun (WGS) entry which is preliminary data.</text>
</comment>
<evidence type="ECO:0000313" key="3">
    <source>
        <dbReference type="Proteomes" id="UP000186804"/>
    </source>
</evidence>
<keyword evidence="1" id="KW-0472">Membrane</keyword>
<proteinExistence type="predicted"/>
<protein>
    <submittedName>
        <fullName evidence="2">Uncharacterized protein</fullName>
    </submittedName>
</protein>
<dbReference type="EMBL" id="LRBS01000031">
    <property type="protein sequence ID" value="OII77643.1"/>
    <property type="molecule type" value="Genomic_DNA"/>
</dbReference>
<feature type="transmembrane region" description="Helical" evidence="1">
    <location>
        <begin position="310"/>
        <end position="331"/>
    </location>
</feature>
<dbReference type="OrthoDB" id="342655at2759"/>
<dbReference type="VEuPathDB" id="CryptoDB:cand_014590"/>
<dbReference type="GeneID" id="92365644"/>
<dbReference type="Proteomes" id="UP000186804">
    <property type="component" value="Unassembled WGS sequence"/>
</dbReference>
<keyword evidence="3" id="KW-1185">Reference proteome</keyword>